<dbReference type="InterPro" id="IPR018200">
    <property type="entry name" value="USP_CS"/>
</dbReference>
<dbReference type="GO" id="GO:0016579">
    <property type="term" value="P:protein deubiquitination"/>
    <property type="evidence" value="ECO:0007669"/>
    <property type="project" value="InterPro"/>
</dbReference>
<dbReference type="PROSITE" id="PS00972">
    <property type="entry name" value="USP_1"/>
    <property type="match status" value="1"/>
</dbReference>
<dbReference type="PANTHER" id="PTHR21646">
    <property type="entry name" value="UBIQUITIN CARBOXYL-TERMINAL HYDROLASE"/>
    <property type="match status" value="1"/>
</dbReference>
<proteinExistence type="predicted"/>
<reference evidence="2" key="1">
    <citation type="journal article" date="2020" name="Nature">
        <title>Giant virus diversity and host interactions through global metagenomics.</title>
        <authorList>
            <person name="Schulz F."/>
            <person name="Roux S."/>
            <person name="Paez-Espino D."/>
            <person name="Jungbluth S."/>
            <person name="Walsh D.A."/>
            <person name="Denef V.J."/>
            <person name="McMahon K.D."/>
            <person name="Konstantinidis K.T."/>
            <person name="Eloe-Fadrosh E.A."/>
            <person name="Kyrpides N.C."/>
            <person name="Woyke T."/>
        </authorList>
    </citation>
    <scope>NUCLEOTIDE SEQUENCE</scope>
    <source>
        <strain evidence="2">GVMAG-M-3300027708-5</strain>
    </source>
</reference>
<evidence type="ECO:0000259" key="1">
    <source>
        <dbReference type="PROSITE" id="PS50235"/>
    </source>
</evidence>
<dbReference type="PROSITE" id="PS00973">
    <property type="entry name" value="USP_2"/>
    <property type="match status" value="1"/>
</dbReference>
<dbReference type="CDD" id="cd02257">
    <property type="entry name" value="Peptidase_C19"/>
    <property type="match status" value="1"/>
</dbReference>
<dbReference type="AlphaFoldDB" id="A0A6C0JJV8"/>
<organism evidence="2">
    <name type="scientific">viral metagenome</name>
    <dbReference type="NCBI Taxonomy" id="1070528"/>
    <lineage>
        <taxon>unclassified sequences</taxon>
        <taxon>metagenomes</taxon>
        <taxon>organismal metagenomes</taxon>
    </lineage>
</organism>
<dbReference type="PANTHER" id="PTHR21646:SF23">
    <property type="entry name" value="UBIQUITIN CARBOXYL-TERMINAL HYDROLASE USP2"/>
    <property type="match status" value="1"/>
</dbReference>
<name>A0A6C0JJV8_9ZZZZ</name>
<protein>
    <recommendedName>
        <fullName evidence="1">USP domain-containing protein</fullName>
    </recommendedName>
</protein>
<dbReference type="Pfam" id="PF00443">
    <property type="entry name" value="UCH"/>
    <property type="match status" value="1"/>
</dbReference>
<sequence length="348" mass="40275">MDLSKYYNKGTTGLTNLGNTCFLNSCMQVLNHTYELNYFLDSANLKKRIKKDLPDSTILSEWDDLRNVMWSGNGIVTPKKFVYNVQQIAGIKNKELFTGWAQNDMPEFLLFFIDCIHNSISKGVTMKISGNKENDVDDIAVACYKMLKLTYEKEYSEIMNIFYGVYISEIISKDGGKRHVLKPEQYFILDLPVMDENGFAKTLYDCFDIYTKPEILEGDNAWFNETTNQKEDIKKQISFWNFPNILVIVLKRFTPDGNQKINTLIDIPIDNLDLSKYIRGYHASSYKYQLYGICNHIGGVMGGHYTAFVRNAEMKWLHFNDANVDIVQNTSNLISPMAYCLFYRKKNN</sequence>
<dbReference type="SUPFAM" id="SSF54001">
    <property type="entry name" value="Cysteine proteinases"/>
    <property type="match status" value="1"/>
</dbReference>
<dbReference type="EMBL" id="MN740404">
    <property type="protein sequence ID" value="QHU04747.1"/>
    <property type="molecule type" value="Genomic_DNA"/>
</dbReference>
<dbReference type="InterPro" id="IPR050185">
    <property type="entry name" value="Ub_carboxyl-term_hydrolase"/>
</dbReference>
<dbReference type="PROSITE" id="PS50235">
    <property type="entry name" value="USP_3"/>
    <property type="match status" value="1"/>
</dbReference>
<accession>A0A6C0JJV8</accession>
<dbReference type="GO" id="GO:0004843">
    <property type="term" value="F:cysteine-type deubiquitinase activity"/>
    <property type="evidence" value="ECO:0007669"/>
    <property type="project" value="InterPro"/>
</dbReference>
<dbReference type="InterPro" id="IPR028889">
    <property type="entry name" value="USP"/>
</dbReference>
<dbReference type="InterPro" id="IPR001394">
    <property type="entry name" value="Peptidase_C19_UCH"/>
</dbReference>
<dbReference type="Gene3D" id="3.90.70.10">
    <property type="entry name" value="Cysteine proteinases"/>
    <property type="match status" value="1"/>
</dbReference>
<evidence type="ECO:0000313" key="2">
    <source>
        <dbReference type="EMBL" id="QHU04747.1"/>
    </source>
</evidence>
<dbReference type="InterPro" id="IPR038765">
    <property type="entry name" value="Papain-like_cys_pep_sf"/>
</dbReference>
<feature type="domain" description="USP" evidence="1">
    <location>
        <begin position="12"/>
        <end position="346"/>
    </location>
</feature>